<evidence type="ECO:0000313" key="4">
    <source>
        <dbReference type="Ensembl" id="ENSCSEP00000019193.1"/>
    </source>
</evidence>
<dbReference type="OMA" id="SLSKWGM"/>
<dbReference type="Ensembl" id="ENSCSET00000019428.1">
    <property type="protein sequence ID" value="ENSCSEP00000019193.1"/>
    <property type="gene ID" value="ENSCSEG00000012293.1"/>
</dbReference>
<evidence type="ECO:0000313" key="5">
    <source>
        <dbReference type="Proteomes" id="UP000265120"/>
    </source>
</evidence>
<organism evidence="4 5">
    <name type="scientific">Cynoglossus semilaevis</name>
    <name type="common">Tongue sole</name>
    <dbReference type="NCBI Taxonomy" id="244447"/>
    <lineage>
        <taxon>Eukaryota</taxon>
        <taxon>Metazoa</taxon>
        <taxon>Chordata</taxon>
        <taxon>Craniata</taxon>
        <taxon>Vertebrata</taxon>
        <taxon>Euteleostomi</taxon>
        <taxon>Actinopterygii</taxon>
        <taxon>Neopterygii</taxon>
        <taxon>Teleostei</taxon>
        <taxon>Neoteleostei</taxon>
        <taxon>Acanthomorphata</taxon>
        <taxon>Carangaria</taxon>
        <taxon>Pleuronectiformes</taxon>
        <taxon>Pleuronectoidei</taxon>
        <taxon>Cynoglossidae</taxon>
        <taxon>Cynoglossinae</taxon>
        <taxon>Cynoglossus</taxon>
    </lineage>
</organism>
<keyword evidence="3" id="KW-1133">Transmembrane helix</keyword>
<keyword evidence="3" id="KW-0812">Transmembrane</keyword>
<dbReference type="InterPro" id="IPR002347">
    <property type="entry name" value="SDR_fam"/>
</dbReference>
<evidence type="ECO:0000256" key="3">
    <source>
        <dbReference type="SAM" id="Phobius"/>
    </source>
</evidence>
<reference evidence="4" key="3">
    <citation type="submission" date="2025-09" db="UniProtKB">
        <authorList>
            <consortium name="Ensembl"/>
        </authorList>
    </citation>
    <scope>IDENTIFICATION</scope>
</reference>
<comment type="similarity">
    <text evidence="1 2">Belongs to the short-chain dehydrogenases/reductases (SDR) family.</text>
</comment>
<dbReference type="Gene3D" id="3.40.50.720">
    <property type="entry name" value="NAD(P)-binding Rossmann-like Domain"/>
    <property type="match status" value="1"/>
</dbReference>
<dbReference type="PANTHER" id="PTHR43313">
    <property type="entry name" value="SHORT-CHAIN DEHYDROGENASE/REDUCTASE FAMILY 9C"/>
    <property type="match status" value="1"/>
</dbReference>
<dbReference type="GeneTree" id="ENSGT00940000164857"/>
<feature type="transmembrane region" description="Helical" evidence="3">
    <location>
        <begin position="18"/>
        <end position="37"/>
    </location>
</feature>
<dbReference type="SUPFAM" id="SSF51735">
    <property type="entry name" value="NAD(P)-binding Rossmann-fold domains"/>
    <property type="match status" value="1"/>
</dbReference>
<evidence type="ECO:0000256" key="2">
    <source>
        <dbReference type="RuleBase" id="RU000363"/>
    </source>
</evidence>
<dbReference type="PRINTS" id="PR00080">
    <property type="entry name" value="SDRFAMILY"/>
</dbReference>
<dbReference type="PRINTS" id="PR00081">
    <property type="entry name" value="GDHRDH"/>
</dbReference>
<name>A0A3P8VVD2_CYNSE</name>
<reference evidence="4" key="2">
    <citation type="submission" date="2025-08" db="UniProtKB">
        <authorList>
            <consortium name="Ensembl"/>
        </authorList>
    </citation>
    <scope>IDENTIFICATION</scope>
</reference>
<keyword evidence="3" id="KW-0472">Membrane</keyword>
<protein>
    <submittedName>
        <fullName evidence="4">Retinol dehydrogenase 1</fullName>
    </submittedName>
</protein>
<dbReference type="Pfam" id="PF00106">
    <property type="entry name" value="adh_short"/>
    <property type="match status" value="1"/>
</dbReference>
<dbReference type="InterPro" id="IPR036291">
    <property type="entry name" value="NAD(P)-bd_dom_sf"/>
</dbReference>
<proteinExistence type="inferred from homology"/>
<dbReference type="GO" id="GO:0008202">
    <property type="term" value="P:steroid metabolic process"/>
    <property type="evidence" value="ECO:0007669"/>
    <property type="project" value="TreeGrafter"/>
</dbReference>
<reference evidence="4 5" key="1">
    <citation type="journal article" date="2014" name="Nat. Genet.">
        <title>Whole-genome sequence of a flatfish provides insights into ZW sex chromosome evolution and adaptation to a benthic lifestyle.</title>
        <authorList>
            <person name="Chen S."/>
            <person name="Zhang G."/>
            <person name="Shao C."/>
            <person name="Huang Q."/>
            <person name="Liu G."/>
            <person name="Zhang P."/>
            <person name="Song W."/>
            <person name="An N."/>
            <person name="Chalopin D."/>
            <person name="Volff J.N."/>
            <person name="Hong Y."/>
            <person name="Li Q."/>
            <person name="Sha Z."/>
            <person name="Zhou H."/>
            <person name="Xie M."/>
            <person name="Yu Q."/>
            <person name="Liu Y."/>
            <person name="Xiang H."/>
            <person name="Wang N."/>
            <person name="Wu K."/>
            <person name="Yang C."/>
            <person name="Zhou Q."/>
            <person name="Liao X."/>
            <person name="Yang L."/>
            <person name="Hu Q."/>
            <person name="Zhang J."/>
            <person name="Meng L."/>
            <person name="Jin L."/>
            <person name="Tian Y."/>
            <person name="Lian J."/>
            <person name="Yang J."/>
            <person name="Miao G."/>
            <person name="Liu S."/>
            <person name="Liang Z."/>
            <person name="Yan F."/>
            <person name="Li Y."/>
            <person name="Sun B."/>
            <person name="Zhang H."/>
            <person name="Zhang J."/>
            <person name="Zhu Y."/>
            <person name="Du M."/>
            <person name="Zhao Y."/>
            <person name="Schartl M."/>
            <person name="Tang Q."/>
            <person name="Wang J."/>
        </authorList>
    </citation>
    <scope>NUCLEOTIDE SEQUENCE</scope>
</reference>
<evidence type="ECO:0000256" key="1">
    <source>
        <dbReference type="ARBA" id="ARBA00006484"/>
    </source>
</evidence>
<dbReference type="Proteomes" id="UP000265120">
    <property type="component" value="Chromosome 16"/>
</dbReference>
<dbReference type="PANTHER" id="PTHR43313:SF47">
    <property type="entry name" value="RETINOL DEHYDROGENASE 7"/>
    <property type="match status" value="1"/>
</dbReference>
<dbReference type="AlphaFoldDB" id="A0A3P8VVD2"/>
<keyword evidence="5" id="KW-1185">Reference proteome</keyword>
<dbReference type="GO" id="GO:0016491">
    <property type="term" value="F:oxidoreductase activity"/>
    <property type="evidence" value="ECO:0007669"/>
    <property type="project" value="TreeGrafter"/>
</dbReference>
<sequence length="322" mass="35815">MVSTDNIWMYLLELIQSHYNLTTLLLGVALVIIRQYIREFYKVGGYSQKHVLITGCDSGFGNLLARQLDSKGFHVIAACLSEKGAADLAALTSSRLKTVLLDVTSSESIKKAVEFISGEVGERGLWGLVNNAGRSTPIGPTDWMNIDDFKKVLDVNLIGVIDVTLQTVPLLKKAQGRVVNVASILGRMSVLSGGYSPAKVGVEFFSDTLRRDLKAFGVEVSIIEPGFFKTAVTQQDLIEADLRRLWNRLPQDVKDLYGPTFVDKCKLRQSCCRCLKILNLVIYEYRSTNENAHFKGQTVLDFICSNDSFQGIKQLNYKKCSI</sequence>
<accession>A0A3P8VVD2</accession>